<dbReference type="EMBL" id="MU128936">
    <property type="protein sequence ID" value="KAF9516872.1"/>
    <property type="molecule type" value="Genomic_DNA"/>
</dbReference>
<accession>A0A9P6B3T0</accession>
<protein>
    <recommendedName>
        <fullName evidence="3">BTB domain-containing protein</fullName>
    </recommendedName>
</protein>
<name>A0A9P6B3T0_9AGAM</name>
<gene>
    <name evidence="1" type="ORF">BS47DRAFT_1291759</name>
</gene>
<proteinExistence type="predicted"/>
<evidence type="ECO:0000313" key="1">
    <source>
        <dbReference type="EMBL" id="KAF9516872.1"/>
    </source>
</evidence>
<evidence type="ECO:0008006" key="3">
    <source>
        <dbReference type="Google" id="ProtNLM"/>
    </source>
</evidence>
<dbReference type="AlphaFoldDB" id="A0A9P6B3T0"/>
<dbReference type="OrthoDB" id="3265815at2759"/>
<reference evidence="1" key="1">
    <citation type="journal article" date="2020" name="Nat. Commun.">
        <title>Large-scale genome sequencing of mycorrhizal fungi provides insights into the early evolution of symbiotic traits.</title>
        <authorList>
            <person name="Miyauchi S."/>
            <person name="Kiss E."/>
            <person name="Kuo A."/>
            <person name="Drula E."/>
            <person name="Kohler A."/>
            <person name="Sanchez-Garcia M."/>
            <person name="Morin E."/>
            <person name="Andreopoulos B."/>
            <person name="Barry K.W."/>
            <person name="Bonito G."/>
            <person name="Buee M."/>
            <person name="Carver A."/>
            <person name="Chen C."/>
            <person name="Cichocki N."/>
            <person name="Clum A."/>
            <person name="Culley D."/>
            <person name="Crous P.W."/>
            <person name="Fauchery L."/>
            <person name="Girlanda M."/>
            <person name="Hayes R.D."/>
            <person name="Keri Z."/>
            <person name="LaButti K."/>
            <person name="Lipzen A."/>
            <person name="Lombard V."/>
            <person name="Magnuson J."/>
            <person name="Maillard F."/>
            <person name="Murat C."/>
            <person name="Nolan M."/>
            <person name="Ohm R.A."/>
            <person name="Pangilinan J."/>
            <person name="Pereira M.F."/>
            <person name="Perotto S."/>
            <person name="Peter M."/>
            <person name="Pfister S."/>
            <person name="Riley R."/>
            <person name="Sitrit Y."/>
            <person name="Stielow J.B."/>
            <person name="Szollosi G."/>
            <person name="Zifcakova L."/>
            <person name="Stursova M."/>
            <person name="Spatafora J.W."/>
            <person name="Tedersoo L."/>
            <person name="Vaario L.M."/>
            <person name="Yamada A."/>
            <person name="Yan M."/>
            <person name="Wang P."/>
            <person name="Xu J."/>
            <person name="Bruns T."/>
            <person name="Baldrian P."/>
            <person name="Vilgalys R."/>
            <person name="Dunand C."/>
            <person name="Henrissat B."/>
            <person name="Grigoriev I.V."/>
            <person name="Hibbett D."/>
            <person name="Nagy L.G."/>
            <person name="Martin F.M."/>
        </authorList>
    </citation>
    <scope>NUCLEOTIDE SEQUENCE</scope>
    <source>
        <strain evidence="1">UP504</strain>
    </source>
</reference>
<dbReference type="Proteomes" id="UP000886523">
    <property type="component" value="Unassembled WGS sequence"/>
</dbReference>
<sequence>MASTTKTGETAPLQSRKFTPPVRKLTAGHSFPFPNPLVKSPGSSPQLLRKETSISVSTTFYPGAQLFPFPNKMGPCDVVLNSIPDSVYFYAHSDCLLRGSANSFNSLLPLSARRDQLASPGHHTIIDVPETADILNIVLHALYQIPAERYAPSLDTLSNVLPTLVRYGYNLDDIVSPGSEISRLILYHAHANPLRVYILAASYSIEHIAVAASRHVASIAAITEVEAIAMGSLYLHRLICLHLNRMEALKRILLVPPQGHPPPASRPCDGTDQKVRRAWALATAYLAWEARPIMPSIEIAQSLAPLLDHVQCIECKANLQHQISSVLNSWAHVKDTI</sequence>
<comment type="caution">
    <text evidence="1">The sequence shown here is derived from an EMBL/GenBank/DDBJ whole genome shotgun (WGS) entry which is preliminary data.</text>
</comment>
<organism evidence="1 2">
    <name type="scientific">Hydnum rufescens UP504</name>
    <dbReference type="NCBI Taxonomy" id="1448309"/>
    <lineage>
        <taxon>Eukaryota</taxon>
        <taxon>Fungi</taxon>
        <taxon>Dikarya</taxon>
        <taxon>Basidiomycota</taxon>
        <taxon>Agaricomycotina</taxon>
        <taxon>Agaricomycetes</taxon>
        <taxon>Cantharellales</taxon>
        <taxon>Hydnaceae</taxon>
        <taxon>Hydnum</taxon>
    </lineage>
</organism>
<keyword evidence="2" id="KW-1185">Reference proteome</keyword>
<evidence type="ECO:0000313" key="2">
    <source>
        <dbReference type="Proteomes" id="UP000886523"/>
    </source>
</evidence>